<gene>
    <name evidence="1" type="ORF">BN938_0118</name>
</gene>
<accession>A0A060R5V2</accession>
<name>A0A060R5V2_9BACT</name>
<dbReference type="Proteomes" id="UP000027616">
    <property type="component" value="Chromosome I"/>
</dbReference>
<dbReference type="KEGG" id="rbc:BN938_0118"/>
<organism evidence="1 2">
    <name type="scientific">Mucinivorans hirudinis</name>
    <dbReference type="NCBI Taxonomy" id="1433126"/>
    <lineage>
        <taxon>Bacteria</taxon>
        <taxon>Pseudomonadati</taxon>
        <taxon>Bacteroidota</taxon>
        <taxon>Bacteroidia</taxon>
        <taxon>Bacteroidales</taxon>
        <taxon>Rikenellaceae</taxon>
        <taxon>Mucinivorans</taxon>
    </lineage>
</organism>
<dbReference type="STRING" id="1433126.BN938_0118"/>
<dbReference type="HOGENOM" id="CLU_570870_0_0_10"/>
<sequence>MKIFLKMSGVRIKNLQSAKPLIEQQFNEMEFVIDLPQPDATLKMSGAELKEAVGIKKHIHPLEEVDGLPGELEKKFDKAGGTITGDLRVLGDGRMKNLRVDEYLEVPELKYNRITATGNEFWVTDAGVVDDAWEDDDDMYVVELKSKEGEITINFQYKDILRGIFYTTDEDGQPTGFRTAYFEVTGIINETMFHCLPLNGIAPQRFMTLARQGNKTNPHRQGSIYLDGLHKWLRVLDGVKDERIDQKNIKVQLGDLSEINHPLFGQLQGYGALLENAYICGRLVQRNPDTGEDWIVGAVAVQGEQVFRYNSDGVCEPATITLTAAEFGITSPETARTWQYKDGQEWVDIPNTQLLTFELSPDSEIWRERRTLTLRYLACGVYYDIITITKVYDGEDAYSVRILSTNGTNLVLQDFV</sequence>
<protein>
    <submittedName>
        <fullName evidence="1">Uncharacterized protein</fullName>
    </submittedName>
</protein>
<dbReference type="OrthoDB" id="1078314at2"/>
<dbReference type="AlphaFoldDB" id="A0A060R5V2"/>
<keyword evidence="2" id="KW-1185">Reference proteome</keyword>
<dbReference type="EMBL" id="HG934468">
    <property type="protein sequence ID" value="CDN30225.1"/>
    <property type="molecule type" value="Genomic_DNA"/>
</dbReference>
<reference evidence="1 2" key="1">
    <citation type="journal article" date="2015" name="Genome Announc.">
        <title>Complete Genome Sequence of the Novel Leech Symbiont Mucinivorans hirudinis M3T.</title>
        <authorList>
            <person name="Nelson M.C."/>
            <person name="Bomar L."/>
            <person name="Graf J."/>
        </authorList>
    </citation>
    <scope>NUCLEOTIDE SEQUENCE [LARGE SCALE GENOMIC DNA]</scope>
    <source>
        <strain evidence="2">M3</strain>
    </source>
</reference>
<proteinExistence type="predicted"/>
<dbReference type="eggNOG" id="ENOG5033B6N">
    <property type="taxonomic scope" value="Bacteria"/>
</dbReference>
<evidence type="ECO:0000313" key="1">
    <source>
        <dbReference type="EMBL" id="CDN30225.1"/>
    </source>
</evidence>
<dbReference type="PATRIC" id="fig|1433126.3.peg.118"/>
<evidence type="ECO:0000313" key="2">
    <source>
        <dbReference type="Proteomes" id="UP000027616"/>
    </source>
</evidence>